<dbReference type="EMBL" id="BSYO01000022">
    <property type="protein sequence ID" value="GMH21087.1"/>
    <property type="molecule type" value="Genomic_DNA"/>
</dbReference>
<dbReference type="AlphaFoldDB" id="A0AAD3XX93"/>
<keyword evidence="3" id="KW-1185">Reference proteome</keyword>
<name>A0AAD3XX93_NEPGR</name>
<accession>A0AAD3XX93</accession>
<protein>
    <submittedName>
        <fullName evidence="2">Uncharacterized protein</fullName>
    </submittedName>
</protein>
<evidence type="ECO:0000256" key="1">
    <source>
        <dbReference type="SAM" id="MobiDB-lite"/>
    </source>
</evidence>
<proteinExistence type="predicted"/>
<comment type="caution">
    <text evidence="2">The sequence shown here is derived from an EMBL/GenBank/DDBJ whole genome shotgun (WGS) entry which is preliminary data.</text>
</comment>
<evidence type="ECO:0000313" key="2">
    <source>
        <dbReference type="EMBL" id="GMH21087.1"/>
    </source>
</evidence>
<organism evidence="2 3">
    <name type="scientific">Nepenthes gracilis</name>
    <name type="common">Slender pitcher plant</name>
    <dbReference type="NCBI Taxonomy" id="150966"/>
    <lineage>
        <taxon>Eukaryota</taxon>
        <taxon>Viridiplantae</taxon>
        <taxon>Streptophyta</taxon>
        <taxon>Embryophyta</taxon>
        <taxon>Tracheophyta</taxon>
        <taxon>Spermatophyta</taxon>
        <taxon>Magnoliopsida</taxon>
        <taxon>eudicotyledons</taxon>
        <taxon>Gunneridae</taxon>
        <taxon>Pentapetalae</taxon>
        <taxon>Caryophyllales</taxon>
        <taxon>Nepenthaceae</taxon>
        <taxon>Nepenthes</taxon>
    </lineage>
</organism>
<feature type="region of interest" description="Disordered" evidence="1">
    <location>
        <begin position="77"/>
        <end position="110"/>
    </location>
</feature>
<evidence type="ECO:0000313" key="3">
    <source>
        <dbReference type="Proteomes" id="UP001279734"/>
    </source>
</evidence>
<reference evidence="2" key="1">
    <citation type="submission" date="2023-05" db="EMBL/GenBank/DDBJ databases">
        <title>Nepenthes gracilis genome sequencing.</title>
        <authorList>
            <person name="Fukushima K."/>
        </authorList>
    </citation>
    <scope>NUCLEOTIDE SEQUENCE</scope>
    <source>
        <strain evidence="2">SING2019-196</strain>
    </source>
</reference>
<gene>
    <name evidence="2" type="ORF">Nepgr_022929</name>
</gene>
<sequence>MHPDPATSLEFKLHQDQQNIIWRQPRATVAAEDRSAVLDCIPLQSAAEKKKSTGNCNTGSNIDINAHQEQHELSEAALHSRGVARPCRQGQSQPLNPGSRKRPASSSLSL</sequence>
<dbReference type="Proteomes" id="UP001279734">
    <property type="component" value="Unassembled WGS sequence"/>
</dbReference>